<dbReference type="InterPro" id="IPR032036">
    <property type="entry name" value="DUF5062"/>
</dbReference>
<dbReference type="Gene3D" id="1.20.120.1930">
    <property type="entry name" value="Uncharacterised protein PF16691, DUF5062"/>
    <property type="match status" value="1"/>
</dbReference>
<keyword evidence="2" id="KW-1185">Reference proteome</keyword>
<reference evidence="1 2" key="1">
    <citation type="submission" date="2018-11" db="EMBL/GenBank/DDBJ databases">
        <title>Vibrio LJC006 sp. nov., isolated from seawater during the bloom of the enteromorpha.</title>
        <authorList>
            <person name="Liang J."/>
        </authorList>
    </citation>
    <scope>NUCLEOTIDE SEQUENCE [LARGE SCALE GENOMIC DNA]</scope>
    <source>
        <strain evidence="1 2">LJC006</strain>
    </source>
</reference>
<dbReference type="Proteomes" id="UP000281112">
    <property type="component" value="Unassembled WGS sequence"/>
</dbReference>
<evidence type="ECO:0000313" key="1">
    <source>
        <dbReference type="EMBL" id="RQW62768.1"/>
    </source>
</evidence>
<dbReference type="AlphaFoldDB" id="A0A3N9TEV0"/>
<dbReference type="EMBL" id="RJVQ01000005">
    <property type="protein sequence ID" value="RQW62768.1"/>
    <property type="molecule type" value="Genomic_DNA"/>
</dbReference>
<organism evidence="1 2">
    <name type="scientific">Vibrio viridaestus</name>
    <dbReference type="NCBI Taxonomy" id="2487322"/>
    <lineage>
        <taxon>Bacteria</taxon>
        <taxon>Pseudomonadati</taxon>
        <taxon>Pseudomonadota</taxon>
        <taxon>Gammaproteobacteria</taxon>
        <taxon>Vibrionales</taxon>
        <taxon>Vibrionaceae</taxon>
        <taxon>Vibrio</taxon>
    </lineage>
</organism>
<accession>A0A3N9TEV0</accession>
<sequence>MSKTIKIKNEEKLVKKALEVGIKLAKMQGFDIPSNSQAVQAKAVYLFLVEAKQITPLPADKLDGASIKKRLAIWINNALPEGDPLKEMA</sequence>
<protein>
    <submittedName>
        <fullName evidence="1">DUF5062 family protein</fullName>
    </submittedName>
</protein>
<evidence type="ECO:0000313" key="2">
    <source>
        <dbReference type="Proteomes" id="UP000281112"/>
    </source>
</evidence>
<dbReference type="OrthoDB" id="8547747at2"/>
<comment type="caution">
    <text evidence="1">The sequence shown here is derived from an EMBL/GenBank/DDBJ whole genome shotgun (WGS) entry which is preliminary data.</text>
</comment>
<name>A0A3N9TEV0_9VIBR</name>
<gene>
    <name evidence="1" type="ORF">EES38_13675</name>
</gene>
<dbReference type="Pfam" id="PF16691">
    <property type="entry name" value="DUF5062"/>
    <property type="match status" value="1"/>
</dbReference>
<dbReference type="RefSeq" id="WP_124937761.1">
    <property type="nucleotide sequence ID" value="NZ_RJVQ01000005.1"/>
</dbReference>
<dbReference type="InterPro" id="IPR038316">
    <property type="entry name" value="DUF5062_sf"/>
</dbReference>
<proteinExistence type="predicted"/>